<evidence type="ECO:0000313" key="1">
    <source>
        <dbReference type="EnsemblPlants" id="AVESA.00010b.r2.2AG0212460.1.CDS"/>
    </source>
</evidence>
<name>A0ACD5U8Y5_AVESA</name>
<evidence type="ECO:0000313" key="2">
    <source>
        <dbReference type="Proteomes" id="UP001732700"/>
    </source>
</evidence>
<reference evidence="1" key="1">
    <citation type="submission" date="2021-05" db="EMBL/GenBank/DDBJ databases">
        <authorList>
            <person name="Scholz U."/>
            <person name="Mascher M."/>
            <person name="Fiebig A."/>
        </authorList>
    </citation>
    <scope>NUCLEOTIDE SEQUENCE [LARGE SCALE GENOMIC DNA]</scope>
</reference>
<accession>A0ACD5U8Y5</accession>
<keyword evidence="2" id="KW-1185">Reference proteome</keyword>
<dbReference type="EnsemblPlants" id="AVESA.00010b.r2.2AG0212460.1">
    <property type="protein sequence ID" value="AVESA.00010b.r2.2AG0212460.1.CDS"/>
    <property type="gene ID" value="AVESA.00010b.r2.2AG0212460"/>
</dbReference>
<sequence>MDFYSDDDSDFDFDEGLREDLDLVRRSCITAGTDPDAAVAQVSSYLATPATTTAAAPEDGLSDEDEDDDLALVRSIRENLHLNKSSPSSSPPSSPHPISVWPPSDTEDDDEDDLETLRAIQRRFSHYQSGTSTGPLENMKNERAKGGDDGFFAHQPGEEDVVKKNSKALTKTGFPKAALLLVDALKKNRACQKFIRRKMINIEAKIEVNKDLRDRVKCLMDYQLSCKRSFGKILCQKVDPRVRLISSKRPSAQSTKNGHKMSGLLLGPAENLHVSKYKTVLKQFPMSLQKQLWSDMEKEGLAKGIIQQYQETLIKDSMKNASSTGDFSAVNMAYALTNTAGNFEVTPEILRSVLPLVNWDYIAAMYLPGRSGAECESRWLNLDDPLINHTAWTACEEKRLILTVQEKGMHNWINIAVALGTQRTPFQCLARYQRSLNPHILKRIWTKEEDLQLLAAVETFGCNWQLVSASLDGRIGNQCSNRWRKTLLPERTRVGRWSEDEDKRLIVSVKLFRPGSWHKISQFVPGRTQSQCSERWRNVLDPDIDHGEWRPEEDSKLLASVHKIGACWSKIAGAMIPHRTDNMCMRRWKRLCQDELPLVIAANQVKKSIFQTNFVDRETERPSIGPSDFPSLVYSKVDKSDENTASDQVKKSRKQSRRSCEDSLPANDPSKCSADVSAVKTNMRKSRKKSSGIGSKKQTEEDITVSDGVNNSSIGCSKARKRKGTTVNNAVVQKRMRGSISVDNESTLDILESHVNNAVVQKRMRGSISVDNESTLDILESPIGVDNEAPTKRTRGNNSSIGYSKARKRKSTTDNNVVVQPRMRGSISVDNEATLDILESPIGVDDEAPMKQTRGTRSVRKEVTAEKRTVASVSVGNEGAVKKKMRGSISVGDNRAVKNRMRGSISIDNQGSTAKRKRVSRKSAKDKSRTDGVVNACELDLLSVPSEASAERDIDTGNLNKTKRKSTARPKQINMMEGTADEYSRLADCISFARGNGTSRNNRPSGENLQIPTSAISAGPDPDPVDNGCTANTSADD</sequence>
<reference evidence="1" key="2">
    <citation type="submission" date="2025-09" db="UniProtKB">
        <authorList>
            <consortium name="EnsemblPlants"/>
        </authorList>
    </citation>
    <scope>IDENTIFICATION</scope>
</reference>
<dbReference type="Proteomes" id="UP001732700">
    <property type="component" value="Chromosome 2A"/>
</dbReference>
<proteinExistence type="predicted"/>
<organism evidence="1 2">
    <name type="scientific">Avena sativa</name>
    <name type="common">Oat</name>
    <dbReference type="NCBI Taxonomy" id="4498"/>
    <lineage>
        <taxon>Eukaryota</taxon>
        <taxon>Viridiplantae</taxon>
        <taxon>Streptophyta</taxon>
        <taxon>Embryophyta</taxon>
        <taxon>Tracheophyta</taxon>
        <taxon>Spermatophyta</taxon>
        <taxon>Magnoliopsida</taxon>
        <taxon>Liliopsida</taxon>
        <taxon>Poales</taxon>
        <taxon>Poaceae</taxon>
        <taxon>BOP clade</taxon>
        <taxon>Pooideae</taxon>
        <taxon>Poodae</taxon>
        <taxon>Poeae</taxon>
        <taxon>Poeae Chloroplast Group 1 (Aveneae type)</taxon>
        <taxon>Aveninae</taxon>
        <taxon>Avena</taxon>
    </lineage>
</organism>
<protein>
    <submittedName>
        <fullName evidence="1">Uncharacterized protein</fullName>
    </submittedName>
</protein>